<evidence type="ECO:0000256" key="6">
    <source>
        <dbReference type="SAM" id="MobiDB-lite"/>
    </source>
</evidence>
<accession>A0A7J7CSB9</accession>
<evidence type="ECO:0000256" key="2">
    <source>
        <dbReference type="ARBA" id="ARBA00005885"/>
    </source>
</evidence>
<dbReference type="GO" id="GO:0008017">
    <property type="term" value="F:microtubule binding"/>
    <property type="evidence" value="ECO:0007669"/>
    <property type="project" value="InterPro"/>
</dbReference>
<keyword evidence="5" id="KW-0206">Cytoskeleton</keyword>
<protein>
    <recommendedName>
        <fullName evidence="7">TPX2 C-terminal domain-containing protein</fullName>
    </recommendedName>
</protein>
<feature type="compositionally biased region" description="Polar residues" evidence="6">
    <location>
        <begin position="204"/>
        <end position="236"/>
    </location>
</feature>
<feature type="region of interest" description="Disordered" evidence="6">
    <location>
        <begin position="158"/>
        <end position="264"/>
    </location>
</feature>
<keyword evidence="4" id="KW-0493">Microtubule</keyword>
<name>A0A7J7CSB9_TRIWF</name>
<feature type="region of interest" description="Disordered" evidence="6">
    <location>
        <begin position="77"/>
        <end position="146"/>
    </location>
</feature>
<dbReference type="InterPro" id="IPR044806">
    <property type="entry name" value="WVD2/WDL1-4"/>
</dbReference>
<dbReference type="EMBL" id="JAAARO010000014">
    <property type="protein sequence ID" value="KAF5736776.1"/>
    <property type="molecule type" value="Genomic_DNA"/>
</dbReference>
<comment type="subcellular location">
    <subcellularLocation>
        <location evidence="1">Cytoplasm</location>
        <location evidence="1">Cytoskeleton</location>
    </subcellularLocation>
</comment>
<feature type="region of interest" description="Disordered" evidence="6">
    <location>
        <begin position="337"/>
        <end position="393"/>
    </location>
</feature>
<evidence type="ECO:0000256" key="1">
    <source>
        <dbReference type="ARBA" id="ARBA00004245"/>
    </source>
</evidence>
<evidence type="ECO:0000256" key="4">
    <source>
        <dbReference type="ARBA" id="ARBA00022701"/>
    </source>
</evidence>
<comment type="caution">
    <text evidence="8">The sequence shown here is derived from an EMBL/GenBank/DDBJ whole genome shotgun (WGS) entry which is preliminary data.</text>
</comment>
<feature type="compositionally biased region" description="Basic and acidic residues" evidence="6">
    <location>
        <begin position="41"/>
        <end position="51"/>
    </location>
</feature>
<dbReference type="PANTHER" id="PTHR46372">
    <property type="entry name" value="PROTEIN WVD2-LIKE 3"/>
    <property type="match status" value="1"/>
</dbReference>
<dbReference type="GO" id="GO:0000226">
    <property type="term" value="P:microtubule cytoskeleton organization"/>
    <property type="evidence" value="ECO:0007669"/>
    <property type="project" value="InterPro"/>
</dbReference>
<dbReference type="AlphaFoldDB" id="A0A7J7CSB9"/>
<feature type="compositionally biased region" description="Basic and acidic residues" evidence="6">
    <location>
        <begin position="83"/>
        <end position="104"/>
    </location>
</feature>
<feature type="domain" description="TPX2 C-terminal" evidence="7">
    <location>
        <begin position="281"/>
        <end position="356"/>
    </location>
</feature>
<organism evidence="8 9">
    <name type="scientific">Tripterygium wilfordii</name>
    <name type="common">Thunder God vine</name>
    <dbReference type="NCBI Taxonomy" id="458696"/>
    <lineage>
        <taxon>Eukaryota</taxon>
        <taxon>Viridiplantae</taxon>
        <taxon>Streptophyta</taxon>
        <taxon>Embryophyta</taxon>
        <taxon>Tracheophyta</taxon>
        <taxon>Spermatophyta</taxon>
        <taxon>Magnoliopsida</taxon>
        <taxon>eudicotyledons</taxon>
        <taxon>Gunneridae</taxon>
        <taxon>Pentapetalae</taxon>
        <taxon>rosids</taxon>
        <taxon>fabids</taxon>
        <taxon>Celastrales</taxon>
        <taxon>Celastraceae</taxon>
        <taxon>Tripterygium</taxon>
    </lineage>
</organism>
<dbReference type="FunCoup" id="A0A7J7CSB9">
    <property type="interactions" value="37"/>
</dbReference>
<evidence type="ECO:0000259" key="7">
    <source>
        <dbReference type="Pfam" id="PF06886"/>
    </source>
</evidence>
<proteinExistence type="inferred from homology"/>
<reference evidence="8 9" key="1">
    <citation type="journal article" date="2020" name="Nat. Commun.">
        <title>Genome of Tripterygium wilfordii and identification of cytochrome P450 involved in triptolide biosynthesis.</title>
        <authorList>
            <person name="Tu L."/>
            <person name="Su P."/>
            <person name="Zhang Z."/>
            <person name="Gao L."/>
            <person name="Wang J."/>
            <person name="Hu T."/>
            <person name="Zhou J."/>
            <person name="Zhang Y."/>
            <person name="Zhao Y."/>
            <person name="Liu Y."/>
            <person name="Song Y."/>
            <person name="Tong Y."/>
            <person name="Lu Y."/>
            <person name="Yang J."/>
            <person name="Xu C."/>
            <person name="Jia M."/>
            <person name="Peters R.J."/>
            <person name="Huang L."/>
            <person name="Gao W."/>
        </authorList>
    </citation>
    <scope>NUCLEOTIDE SEQUENCE [LARGE SCALE GENOMIC DNA]</scope>
    <source>
        <strain evidence="9">cv. XIE 37</strain>
        <tissue evidence="8">Leaf</tissue>
    </source>
</reference>
<gene>
    <name evidence="8" type="ORF">HS088_TW14G00930</name>
</gene>
<evidence type="ECO:0000256" key="5">
    <source>
        <dbReference type="ARBA" id="ARBA00023212"/>
    </source>
</evidence>
<comment type="similarity">
    <text evidence="2">Belongs to the TPX2 family.</text>
</comment>
<feature type="compositionally biased region" description="Basic and acidic residues" evidence="6">
    <location>
        <begin position="158"/>
        <end position="170"/>
    </location>
</feature>
<evidence type="ECO:0000313" key="9">
    <source>
        <dbReference type="Proteomes" id="UP000593562"/>
    </source>
</evidence>
<keyword evidence="3" id="KW-0963">Cytoplasm</keyword>
<feature type="region of interest" description="Disordered" evidence="6">
    <location>
        <begin position="11"/>
        <end position="51"/>
    </location>
</feature>
<evidence type="ECO:0000256" key="3">
    <source>
        <dbReference type="ARBA" id="ARBA00022490"/>
    </source>
</evidence>
<dbReference type="PANTHER" id="PTHR46372:SF2">
    <property type="entry name" value="PROTEIN WVD2-LIKE 3"/>
    <property type="match status" value="1"/>
</dbReference>
<dbReference type="InterPro" id="IPR027329">
    <property type="entry name" value="TPX2_C"/>
</dbReference>
<evidence type="ECO:0000313" key="8">
    <source>
        <dbReference type="EMBL" id="KAF5736776.1"/>
    </source>
</evidence>
<dbReference type="GO" id="GO:0005874">
    <property type="term" value="C:microtubule"/>
    <property type="evidence" value="ECO:0007669"/>
    <property type="project" value="UniProtKB-KW"/>
</dbReference>
<feature type="compositionally biased region" description="Basic and acidic residues" evidence="6">
    <location>
        <begin position="115"/>
        <end position="142"/>
    </location>
</feature>
<sequence>MITDEAFAYLKPSNSNKAPRAHTYKHAQLNKAEEPPQPTERTARASTLDRSDLDGIIMGIEVTDICMDKEPDCVVYSNGVSEDSSHETAPNHDGMLESYEHIDGDPELPSSEESAEIKKYEVKECTTETSLDHDGKSNEEKNALSSSIEVGLNEEIVKSESLKTNNDRKSGSVLKHAPKSAAGIVRTKNTVPQPFALATEKRASNGSRLSVPASNASTGVIKSSNAKATKQHQPTLVSRKPLQPNNKKIPDEDDSCSVASSTAASMRTMKSRSVVASAPILRCTERVEKRKQFYSKLEQKHQALEAVRTQNEVRIKEETEEAIKQLRKSLKFTATPMPSFYLEGPPPKVELKKPPPTRAKSPKLGRRKSCSDAVNSSHGKMVKGNSHHGNRQSLGSFKVETIVAVPINGNEKQCVQNGHAIPKFKDEPKKVEEVNKSILPEIHELSNRDVTVQS</sequence>
<dbReference type="Pfam" id="PF06886">
    <property type="entry name" value="TPX2"/>
    <property type="match status" value="1"/>
</dbReference>
<dbReference type="Proteomes" id="UP000593562">
    <property type="component" value="Unassembled WGS sequence"/>
</dbReference>
<keyword evidence="9" id="KW-1185">Reference proteome</keyword>
<dbReference type="InParanoid" id="A0A7J7CSB9"/>